<keyword evidence="1" id="KW-0472">Membrane</keyword>
<dbReference type="RefSeq" id="WP_255233016.1">
    <property type="nucleotide sequence ID" value="NZ_CP090616.1"/>
</dbReference>
<proteinExistence type="predicted"/>
<feature type="transmembrane region" description="Helical" evidence="1">
    <location>
        <begin position="51"/>
        <end position="71"/>
    </location>
</feature>
<evidence type="ECO:0000313" key="3">
    <source>
        <dbReference type="Proteomes" id="UP001059120"/>
    </source>
</evidence>
<accession>A0ABY5GB19</accession>
<name>A0ABY5GB19_VIBPE</name>
<sequence>MAIASSTWVYASSAALIAGQTLQGGIFIMIAATCWTIMGMIVKPSKTTQAFAFNVWGMLFAPIPLVMFAAID</sequence>
<keyword evidence="1" id="KW-0812">Transmembrane</keyword>
<feature type="transmembrane region" description="Helical" evidence="1">
    <location>
        <begin position="24"/>
        <end position="42"/>
    </location>
</feature>
<evidence type="ECO:0000256" key="1">
    <source>
        <dbReference type="SAM" id="Phobius"/>
    </source>
</evidence>
<gene>
    <name evidence="2" type="ORF">LZI70_19675</name>
</gene>
<evidence type="ECO:0000313" key="2">
    <source>
        <dbReference type="EMBL" id="UTT87316.1"/>
    </source>
</evidence>
<dbReference type="EMBL" id="CP090616">
    <property type="protein sequence ID" value="UTT87316.1"/>
    <property type="molecule type" value="Genomic_DNA"/>
</dbReference>
<keyword evidence="3" id="KW-1185">Reference proteome</keyword>
<organism evidence="2 3">
    <name type="scientific">Vibrio pelagius</name>
    <dbReference type="NCBI Taxonomy" id="28169"/>
    <lineage>
        <taxon>Bacteria</taxon>
        <taxon>Pseudomonadati</taxon>
        <taxon>Pseudomonadota</taxon>
        <taxon>Gammaproteobacteria</taxon>
        <taxon>Vibrionales</taxon>
        <taxon>Vibrionaceae</taxon>
        <taxon>Vibrio</taxon>
    </lineage>
</organism>
<reference evidence="2" key="1">
    <citation type="submission" date="2022-01" db="EMBL/GenBank/DDBJ databases">
        <title>Alginate degradation mechanism of Vibrio pelagius WXL662.</title>
        <authorList>
            <person name="He X."/>
        </authorList>
    </citation>
    <scope>NUCLEOTIDE SEQUENCE</scope>
    <source>
        <strain evidence="2">WXL662</strain>
        <plasmid evidence="2">p_1</plasmid>
    </source>
</reference>
<protein>
    <submittedName>
        <fullName evidence="2">Uncharacterized protein</fullName>
    </submittedName>
</protein>
<keyword evidence="2" id="KW-0614">Plasmid</keyword>
<geneLocation type="plasmid" evidence="2 3">
    <name>p_1</name>
</geneLocation>
<keyword evidence="1" id="KW-1133">Transmembrane helix</keyword>
<dbReference type="Proteomes" id="UP001059120">
    <property type="component" value="Plasmid p_1"/>
</dbReference>